<dbReference type="RefSeq" id="WP_047215827.1">
    <property type="nucleotide sequence ID" value="NZ_CP011568.3"/>
</dbReference>
<name>A0A0G3ESL4_9BURK</name>
<feature type="region of interest" description="Disordered" evidence="1">
    <location>
        <begin position="44"/>
        <end position="92"/>
    </location>
</feature>
<evidence type="ECO:0000313" key="3">
    <source>
        <dbReference type="Proteomes" id="UP000036700"/>
    </source>
</evidence>
<protein>
    <submittedName>
        <fullName evidence="2">Uncharacterized protein</fullName>
    </submittedName>
</protein>
<feature type="compositionally biased region" description="Basic and acidic residues" evidence="1">
    <location>
        <begin position="81"/>
        <end position="92"/>
    </location>
</feature>
<proteinExistence type="predicted"/>
<dbReference type="KEGG" id="ptx:ABW99_18620"/>
<keyword evidence="3" id="KW-1185">Reference proteome</keyword>
<accession>A0A0G3ESL4</accession>
<gene>
    <name evidence="2" type="ORF">ABW99_18620</name>
</gene>
<organism evidence="2 3">
    <name type="scientific">Pandoraea thiooxydans</name>
    <dbReference type="NCBI Taxonomy" id="445709"/>
    <lineage>
        <taxon>Bacteria</taxon>
        <taxon>Pseudomonadati</taxon>
        <taxon>Pseudomonadota</taxon>
        <taxon>Betaproteobacteria</taxon>
        <taxon>Burkholderiales</taxon>
        <taxon>Burkholderiaceae</taxon>
        <taxon>Pandoraea</taxon>
    </lineage>
</organism>
<sequence length="92" mass="10347">MSQIAIFDLTLCLLIASALLSLPWRGALRSLLQANQDFALSMMRRPQPVASRSQALRRGPHGHRGSPAAHPMPHHHRHVAREHAYRGHEPRP</sequence>
<dbReference type="STRING" id="445709.ABW99_18620"/>
<dbReference type="Proteomes" id="UP000036700">
    <property type="component" value="Chromosome"/>
</dbReference>
<dbReference type="PATRIC" id="fig|445709.3.peg.3919"/>
<evidence type="ECO:0000313" key="2">
    <source>
        <dbReference type="EMBL" id="AKJ69920.1"/>
    </source>
</evidence>
<dbReference type="EMBL" id="CP011568">
    <property type="protein sequence ID" value="AKJ69920.1"/>
    <property type="molecule type" value="Genomic_DNA"/>
</dbReference>
<dbReference type="AlphaFoldDB" id="A0A0G3ESL4"/>
<reference evidence="3" key="1">
    <citation type="submission" date="2015-06" db="EMBL/GenBank/DDBJ databases">
        <authorList>
            <person name="Lim Y.L."/>
            <person name="Ee R."/>
            <person name="Yong D."/>
            <person name="How K.Y."/>
            <person name="Yin W.F."/>
            <person name="Chan K.G."/>
        </authorList>
    </citation>
    <scope>NUCLEOTIDE SEQUENCE [LARGE SCALE GENOMIC DNA]</scope>
    <source>
        <strain evidence="3">DSM 25325</strain>
    </source>
</reference>
<evidence type="ECO:0000256" key="1">
    <source>
        <dbReference type="SAM" id="MobiDB-lite"/>
    </source>
</evidence>